<dbReference type="InterPro" id="IPR001077">
    <property type="entry name" value="COMT_C"/>
</dbReference>
<dbReference type="Proteomes" id="UP000027265">
    <property type="component" value="Unassembled WGS sequence"/>
</dbReference>
<dbReference type="SUPFAM" id="SSF46785">
    <property type="entry name" value="Winged helix' DNA-binding domain"/>
    <property type="match status" value="1"/>
</dbReference>
<sequence>MTIQDLKLLRGIIDDSISKLESYYTAKSVDFPSLDGPFNSNPAAEALSSEPSVVEAVNAITAASYQLMMTARPPFLSIFDAATAYELSACLRVAEQINAVEYLREAGPAGRDINDLAKTTGMEPTRLARIFRLLATHHIFREVKPNVFANNRISSYFDSGKSSAAIASGKIDKHEGTTGAAAVIDHVTDEVCKASSYLYETLTDPVKKYSFSAIHAPMQQAFNMDRQFFSWIEEPGNEKRFSRYNACIRGTSLWNSPNAILHGFDWASLTPDDLVVDVGGGNGMPSMIVAQAFPQVRIVIQERPQVVEHGLKFWNEVYPEAIKSGRVRFEAHEFFDAQPQTNASVFFVRTILHDWPDHDCETILNRLRAAAAPKTKLVIGDFIIPFACPDDSDVNLLPGAKAIQAPKPLLANLGKASSTAYCLDMTMLTNFNGQERTLPHHVELAKKCGWKAIQVHRRDDSPFGFIVCAPA</sequence>
<feature type="domain" description="O-methyltransferase dimerisation" evidence="5">
    <location>
        <begin position="81"/>
        <end position="157"/>
    </location>
</feature>
<gene>
    <name evidence="6" type="ORF">JAAARDRAFT_125414</name>
</gene>
<evidence type="ECO:0000256" key="1">
    <source>
        <dbReference type="ARBA" id="ARBA00022603"/>
    </source>
</evidence>
<dbReference type="Pfam" id="PF00891">
    <property type="entry name" value="Methyltransf_2"/>
    <property type="match status" value="1"/>
</dbReference>
<dbReference type="SUPFAM" id="SSF53335">
    <property type="entry name" value="S-adenosyl-L-methionine-dependent methyltransferases"/>
    <property type="match status" value="1"/>
</dbReference>
<keyword evidence="1" id="KW-0489">Methyltransferase</keyword>
<evidence type="ECO:0000256" key="3">
    <source>
        <dbReference type="ARBA" id="ARBA00022691"/>
    </source>
</evidence>
<keyword evidence="3" id="KW-0949">S-adenosyl-L-methionine</keyword>
<dbReference type="GO" id="GO:0008171">
    <property type="term" value="F:O-methyltransferase activity"/>
    <property type="evidence" value="ECO:0007669"/>
    <property type="project" value="InterPro"/>
</dbReference>
<evidence type="ECO:0000313" key="7">
    <source>
        <dbReference type="Proteomes" id="UP000027265"/>
    </source>
</evidence>
<dbReference type="STRING" id="933084.A0A067Q1C2"/>
<dbReference type="HOGENOM" id="CLU_005533_0_3_1"/>
<dbReference type="EMBL" id="KL197713">
    <property type="protein sequence ID" value="KDQ60868.1"/>
    <property type="molecule type" value="Genomic_DNA"/>
</dbReference>
<name>A0A067Q1C2_9AGAM</name>
<dbReference type="GO" id="GO:0032259">
    <property type="term" value="P:methylation"/>
    <property type="evidence" value="ECO:0007669"/>
    <property type="project" value="UniProtKB-KW"/>
</dbReference>
<dbReference type="PANTHER" id="PTHR43712:SF2">
    <property type="entry name" value="O-METHYLTRANSFERASE CICE"/>
    <property type="match status" value="1"/>
</dbReference>
<evidence type="ECO:0000259" key="5">
    <source>
        <dbReference type="Pfam" id="PF08100"/>
    </source>
</evidence>
<dbReference type="InterPro" id="IPR036390">
    <property type="entry name" value="WH_DNA-bd_sf"/>
</dbReference>
<dbReference type="InterPro" id="IPR029063">
    <property type="entry name" value="SAM-dependent_MTases_sf"/>
</dbReference>
<proteinExistence type="predicted"/>
<dbReference type="InterPro" id="IPR036388">
    <property type="entry name" value="WH-like_DNA-bd_sf"/>
</dbReference>
<dbReference type="InterPro" id="IPR016461">
    <property type="entry name" value="COMT-like"/>
</dbReference>
<dbReference type="OrthoDB" id="2410195at2759"/>
<protein>
    <submittedName>
        <fullName evidence="6">Uncharacterized protein</fullName>
    </submittedName>
</protein>
<feature type="domain" description="O-methyltransferase C-terminal" evidence="4">
    <location>
        <begin position="243"/>
        <end position="450"/>
    </location>
</feature>
<reference evidence="7" key="1">
    <citation type="journal article" date="2014" name="Proc. Natl. Acad. Sci. U.S.A.">
        <title>Extensive sampling of basidiomycete genomes demonstrates inadequacy of the white-rot/brown-rot paradigm for wood decay fungi.</title>
        <authorList>
            <person name="Riley R."/>
            <person name="Salamov A.A."/>
            <person name="Brown D.W."/>
            <person name="Nagy L.G."/>
            <person name="Floudas D."/>
            <person name="Held B.W."/>
            <person name="Levasseur A."/>
            <person name="Lombard V."/>
            <person name="Morin E."/>
            <person name="Otillar R."/>
            <person name="Lindquist E.A."/>
            <person name="Sun H."/>
            <person name="LaButti K.M."/>
            <person name="Schmutz J."/>
            <person name="Jabbour D."/>
            <person name="Luo H."/>
            <person name="Baker S.E."/>
            <person name="Pisabarro A.G."/>
            <person name="Walton J.D."/>
            <person name="Blanchette R.A."/>
            <person name="Henrissat B."/>
            <person name="Martin F."/>
            <person name="Cullen D."/>
            <person name="Hibbett D.S."/>
            <person name="Grigoriev I.V."/>
        </authorList>
    </citation>
    <scope>NUCLEOTIDE SEQUENCE [LARGE SCALE GENOMIC DNA]</scope>
    <source>
        <strain evidence="7">MUCL 33604</strain>
    </source>
</reference>
<evidence type="ECO:0000313" key="6">
    <source>
        <dbReference type="EMBL" id="KDQ60868.1"/>
    </source>
</evidence>
<dbReference type="Gene3D" id="3.40.50.150">
    <property type="entry name" value="Vaccinia Virus protein VP39"/>
    <property type="match status" value="1"/>
</dbReference>
<dbReference type="Pfam" id="PF08100">
    <property type="entry name" value="Dimerisation"/>
    <property type="match status" value="1"/>
</dbReference>
<dbReference type="Gene3D" id="1.10.10.10">
    <property type="entry name" value="Winged helix-like DNA-binding domain superfamily/Winged helix DNA-binding domain"/>
    <property type="match status" value="1"/>
</dbReference>
<dbReference type="PANTHER" id="PTHR43712">
    <property type="entry name" value="PUTATIVE (AFU_ORTHOLOGUE AFUA_4G14580)-RELATED"/>
    <property type="match status" value="1"/>
</dbReference>
<evidence type="ECO:0000256" key="2">
    <source>
        <dbReference type="ARBA" id="ARBA00022679"/>
    </source>
</evidence>
<dbReference type="PROSITE" id="PS51683">
    <property type="entry name" value="SAM_OMT_II"/>
    <property type="match status" value="1"/>
</dbReference>
<dbReference type="AlphaFoldDB" id="A0A067Q1C2"/>
<accession>A0A067Q1C2</accession>
<evidence type="ECO:0000259" key="4">
    <source>
        <dbReference type="Pfam" id="PF00891"/>
    </source>
</evidence>
<dbReference type="InParanoid" id="A0A067Q1C2"/>
<organism evidence="6 7">
    <name type="scientific">Jaapia argillacea MUCL 33604</name>
    <dbReference type="NCBI Taxonomy" id="933084"/>
    <lineage>
        <taxon>Eukaryota</taxon>
        <taxon>Fungi</taxon>
        <taxon>Dikarya</taxon>
        <taxon>Basidiomycota</taxon>
        <taxon>Agaricomycotina</taxon>
        <taxon>Agaricomycetes</taxon>
        <taxon>Agaricomycetidae</taxon>
        <taxon>Jaapiales</taxon>
        <taxon>Jaapiaceae</taxon>
        <taxon>Jaapia</taxon>
    </lineage>
</organism>
<keyword evidence="2" id="KW-0808">Transferase</keyword>
<dbReference type="InterPro" id="IPR012967">
    <property type="entry name" value="COMT_dimerisation"/>
</dbReference>
<keyword evidence="7" id="KW-1185">Reference proteome</keyword>